<feature type="domain" description="DUF883" evidence="8">
    <location>
        <begin position="18"/>
        <end position="68"/>
    </location>
</feature>
<keyword evidence="5" id="KW-0812">Transmembrane</keyword>
<evidence type="ECO:0000256" key="6">
    <source>
        <dbReference type="ARBA" id="ARBA00022989"/>
    </source>
</evidence>
<sequence>MSTQPASGEPVAPEVTKEQLIADFKTVVADAEALLKATANQGGDAVASIRARAEASLARAKAQMADAEAALVARAKAAAKATDAYVHENPWKSIGISAGLGLLIGFLMGRR</sequence>
<dbReference type="PANTHER" id="PTHR35893">
    <property type="entry name" value="INNER MEMBRANE PROTEIN-RELATED"/>
    <property type="match status" value="1"/>
</dbReference>
<dbReference type="InterPro" id="IPR043605">
    <property type="entry name" value="DUF883_C"/>
</dbReference>
<keyword evidence="4" id="KW-0997">Cell inner membrane</keyword>
<keyword evidence="7" id="KW-0472">Membrane</keyword>
<evidence type="ECO:0000259" key="8">
    <source>
        <dbReference type="Pfam" id="PF05957"/>
    </source>
</evidence>
<name>A0ABZ1CLT1_9PROT</name>
<dbReference type="PANTHER" id="PTHR35893:SF3">
    <property type="entry name" value="INNER MEMBRANE PROTEIN"/>
    <property type="match status" value="1"/>
</dbReference>
<evidence type="ECO:0000256" key="7">
    <source>
        <dbReference type="ARBA" id="ARBA00023136"/>
    </source>
</evidence>
<feature type="domain" description="DUF883" evidence="9">
    <location>
        <begin position="82"/>
        <end position="111"/>
    </location>
</feature>
<accession>A0ABZ1CLT1</accession>
<comment type="similarity">
    <text evidence="2">Belongs to the ElaB/YgaM/YqjD family.</text>
</comment>
<evidence type="ECO:0000256" key="3">
    <source>
        <dbReference type="ARBA" id="ARBA00022475"/>
    </source>
</evidence>
<keyword evidence="3" id="KW-1003">Cell membrane</keyword>
<dbReference type="Pfam" id="PF05957">
    <property type="entry name" value="DUF883"/>
    <property type="match status" value="1"/>
</dbReference>
<evidence type="ECO:0000256" key="1">
    <source>
        <dbReference type="ARBA" id="ARBA00004377"/>
    </source>
</evidence>
<gene>
    <name evidence="10" type="ORF">VA613_05635</name>
</gene>
<protein>
    <submittedName>
        <fullName evidence="10">DUF883 family protein</fullName>
    </submittedName>
</protein>
<dbReference type="Pfam" id="PF19029">
    <property type="entry name" value="DUF883_C"/>
    <property type="match status" value="1"/>
</dbReference>
<evidence type="ECO:0000313" key="11">
    <source>
        <dbReference type="Proteomes" id="UP001334732"/>
    </source>
</evidence>
<keyword evidence="11" id="KW-1185">Reference proteome</keyword>
<dbReference type="Proteomes" id="UP001334732">
    <property type="component" value="Chromosome"/>
</dbReference>
<reference evidence="10 11" key="1">
    <citation type="submission" date="2023-12" db="EMBL/GenBank/DDBJ databases">
        <title>Thiobacillus sedimentum sp. nov., a chemolithoautotrophic sulfur-oxidizing bacterium isolated from freshwater sediment.</title>
        <authorList>
            <person name="Luo J."/>
            <person name="Dai C."/>
        </authorList>
    </citation>
    <scope>NUCLEOTIDE SEQUENCE [LARGE SCALE GENOMIC DNA]</scope>
    <source>
        <strain evidence="10 11">SCUT-2</strain>
    </source>
</reference>
<comment type="subcellular location">
    <subcellularLocation>
        <location evidence="1">Cell inner membrane</location>
        <topology evidence="1">Single-pass membrane protein</topology>
    </subcellularLocation>
</comment>
<keyword evidence="6" id="KW-1133">Transmembrane helix</keyword>
<evidence type="ECO:0000259" key="9">
    <source>
        <dbReference type="Pfam" id="PF19029"/>
    </source>
</evidence>
<proteinExistence type="inferred from homology"/>
<evidence type="ECO:0000256" key="2">
    <source>
        <dbReference type="ARBA" id="ARBA00010423"/>
    </source>
</evidence>
<dbReference type="EMBL" id="CP141769">
    <property type="protein sequence ID" value="WRS40351.1"/>
    <property type="molecule type" value="Genomic_DNA"/>
</dbReference>
<dbReference type="RefSeq" id="WP_324780881.1">
    <property type="nucleotide sequence ID" value="NZ_CP141769.1"/>
</dbReference>
<evidence type="ECO:0000256" key="4">
    <source>
        <dbReference type="ARBA" id="ARBA00022519"/>
    </source>
</evidence>
<evidence type="ECO:0000313" key="10">
    <source>
        <dbReference type="EMBL" id="WRS40351.1"/>
    </source>
</evidence>
<dbReference type="InterPro" id="IPR010279">
    <property type="entry name" value="YqjD/ElaB"/>
</dbReference>
<dbReference type="InterPro" id="IPR043604">
    <property type="entry name" value="DUF883_N"/>
</dbReference>
<organism evidence="10 11">
    <name type="scientific">Thiobacillus sedimenti</name>
    <dbReference type="NCBI Taxonomy" id="3110231"/>
    <lineage>
        <taxon>Bacteria</taxon>
        <taxon>Pseudomonadati</taxon>
        <taxon>Pseudomonadota</taxon>
        <taxon>Betaproteobacteria</taxon>
        <taxon>Nitrosomonadales</taxon>
        <taxon>Thiobacillaceae</taxon>
        <taxon>Thiobacillus</taxon>
    </lineage>
</organism>
<evidence type="ECO:0000256" key="5">
    <source>
        <dbReference type="ARBA" id="ARBA00022692"/>
    </source>
</evidence>